<dbReference type="InterPro" id="IPR043128">
    <property type="entry name" value="Rev_trsase/Diguanyl_cyclase"/>
</dbReference>
<reference evidence="10" key="2">
    <citation type="submission" date="2022-01" db="EMBL/GenBank/DDBJ databases">
        <authorList>
            <person name="Yamashiro T."/>
            <person name="Shiraishi A."/>
            <person name="Satake H."/>
            <person name="Nakayama K."/>
        </authorList>
    </citation>
    <scope>NUCLEOTIDE SEQUENCE</scope>
</reference>
<reference evidence="10" key="1">
    <citation type="journal article" date="2022" name="Int. J. Mol. Sci.">
        <title>Draft Genome of Tanacetum Coccineum: Genomic Comparison of Closely Related Tanacetum-Family Plants.</title>
        <authorList>
            <person name="Yamashiro T."/>
            <person name="Shiraishi A."/>
            <person name="Nakayama K."/>
            <person name="Satake H."/>
        </authorList>
    </citation>
    <scope>NUCLEOTIDE SEQUENCE</scope>
</reference>
<evidence type="ECO:0000256" key="5">
    <source>
        <dbReference type="ARBA" id="ARBA00022801"/>
    </source>
</evidence>
<evidence type="ECO:0000313" key="11">
    <source>
        <dbReference type="Proteomes" id="UP001151760"/>
    </source>
</evidence>
<feature type="compositionally biased region" description="Basic and acidic residues" evidence="8">
    <location>
        <begin position="337"/>
        <end position="346"/>
    </location>
</feature>
<evidence type="ECO:0000259" key="9">
    <source>
        <dbReference type="PROSITE" id="PS50158"/>
    </source>
</evidence>
<dbReference type="CDD" id="cd09274">
    <property type="entry name" value="RNase_HI_RT_Ty3"/>
    <property type="match status" value="1"/>
</dbReference>
<proteinExistence type="predicted"/>
<dbReference type="InterPro" id="IPR043502">
    <property type="entry name" value="DNA/RNA_pol_sf"/>
</dbReference>
<dbReference type="CDD" id="cd01647">
    <property type="entry name" value="RT_LTR"/>
    <property type="match status" value="1"/>
</dbReference>
<dbReference type="Pfam" id="PF17921">
    <property type="entry name" value="Integrase_H2C2"/>
    <property type="match status" value="1"/>
</dbReference>
<dbReference type="InterPro" id="IPR001969">
    <property type="entry name" value="Aspartic_peptidase_AS"/>
</dbReference>
<dbReference type="InterPro" id="IPR041373">
    <property type="entry name" value="RT_RNaseH"/>
</dbReference>
<protein>
    <submittedName>
        <fullName evidence="10">Reverse transcriptase domain-containing protein</fullName>
    </submittedName>
</protein>
<dbReference type="InterPro" id="IPR001878">
    <property type="entry name" value="Znf_CCHC"/>
</dbReference>
<dbReference type="Gene3D" id="3.30.70.270">
    <property type="match status" value="2"/>
</dbReference>
<sequence length="1073" mass="121576">MTTPSPSPPISLSPPSTGERLARCMAPHAHSLPPPVPSPLLLSSGCPTQIQTLRIASTQAFIDAVTAALPSPPLPPLPPSLYIPPPVDRRDDIPEFEQPPRKRLCLATLGSRYEIGESSTAMPTGDPIEEVPEIAPMTVGEVNTRVTELTELHEHDTQDLYALLEDAQDSRSRISQRVDMDSQRVDLLMKGDRMTLQEDSMETHHDHVYAHETHIQAHHAQLQLQSTIIQTQYQVSKTRFQMQQTEIAALRESDRRRQAHMAHTLRVMRDIRREMSGMQAELLAHDEAGTNHGTYGTRRGQNTPTDNTNPNNMTPESVQAMIDQALQRNSTNGDASHSSHRDDRRNVQTTRPCYYAELHEIGGAIEIRKLSTYVERRLINKRIGGDSSRNNHGHQQQPFKRQNVAKVYNMGTSEKKPYRGNLPKCTKCHFHHNGPCTQKCHKCNKIGHFARDCRSTGNTNVANTQKGNGAAPKGNGCFECGAPGNFKRDFPKLKNKNGGNGNAQGWVYAVGNAEKNGNAAGNPDSNVVTGTFLLNNHYASILFDTGADRSFISIAFSSLIDITIRSHRSNAVELGTVSTVNYRSQWERILGLQLSHGQKALRIYAKGLLESFWRHIRKEEEDMSKDESERIVISPEASDDLFDQLQGSSIYSKIDLRSGYHQLRVREQDIPKTAFRTRYGHYEFQVMPFGLTNAPADKKEHEEHLKAILELLKKEKLGIHVDPAKIESIKDWSTPKTPTEIRQFLGLAGYYRRFIEGFSKIAKSMTKLTQKGIKFDWGEKEENAFQLIKQKLCSAPILALPEGSEDFVVYCDASHKGLGAVLMQREKVIAYASRQLKVHEKNYTTHDLELGSVVFALKIWRHYLYGTKCTVFTDHKSLQHILDQKELNMRQRHWLELLSDYDCDIRYHPGKANVVADALSRKERIEPLRVRALVMTIGLDLPKRILEAQIEALKPENLENKDVGGVITKDVPKSKYSIHPGSEKMYQDVKKLYWWPNMKADITTYVTKCLTYARVKAEHQRPSGLLVQLAIPEWKWDNITMYFITKSSKEECDPLDKLESYTWNRIVGKTRNL</sequence>
<dbReference type="Pfam" id="PF17917">
    <property type="entry name" value="RT_RNaseH"/>
    <property type="match status" value="1"/>
</dbReference>
<gene>
    <name evidence="10" type="ORF">Tco_0627275</name>
</gene>
<comment type="caution">
    <text evidence="10">The sequence shown here is derived from an EMBL/GenBank/DDBJ whole genome shotgun (WGS) entry which is preliminary data.</text>
</comment>
<evidence type="ECO:0000256" key="1">
    <source>
        <dbReference type="ARBA" id="ARBA00022679"/>
    </source>
</evidence>
<evidence type="ECO:0000256" key="7">
    <source>
        <dbReference type="PROSITE-ProRule" id="PRU00047"/>
    </source>
</evidence>
<keyword evidence="4" id="KW-0255">Endonuclease</keyword>
<dbReference type="PROSITE" id="PS00141">
    <property type="entry name" value="ASP_PROTEASE"/>
    <property type="match status" value="1"/>
</dbReference>
<dbReference type="InterPro" id="IPR041588">
    <property type="entry name" value="Integrase_H2C2"/>
</dbReference>
<dbReference type="Gene3D" id="1.10.340.70">
    <property type="match status" value="1"/>
</dbReference>
<evidence type="ECO:0000256" key="6">
    <source>
        <dbReference type="ARBA" id="ARBA00022918"/>
    </source>
</evidence>
<keyword evidence="1" id="KW-0808">Transferase</keyword>
<keyword evidence="2" id="KW-0548">Nucleotidyltransferase</keyword>
<dbReference type="Gene3D" id="3.10.10.10">
    <property type="entry name" value="HIV Type 1 Reverse Transcriptase, subunit A, domain 1"/>
    <property type="match status" value="1"/>
</dbReference>
<dbReference type="InterPro" id="IPR000477">
    <property type="entry name" value="RT_dom"/>
</dbReference>
<feature type="region of interest" description="Disordered" evidence="8">
    <location>
        <begin position="329"/>
        <end position="348"/>
    </location>
</feature>
<dbReference type="PANTHER" id="PTHR37984">
    <property type="entry name" value="PROTEIN CBG26694"/>
    <property type="match status" value="1"/>
</dbReference>
<keyword evidence="7" id="KW-0863">Zinc-finger</keyword>
<accession>A0ABQ4WM47</accession>
<dbReference type="SMART" id="SM00343">
    <property type="entry name" value="ZnF_C2HC"/>
    <property type="match status" value="2"/>
</dbReference>
<keyword evidence="3" id="KW-0540">Nuclease</keyword>
<dbReference type="Pfam" id="PF00098">
    <property type="entry name" value="zf-CCHC"/>
    <property type="match status" value="1"/>
</dbReference>
<dbReference type="GO" id="GO:0003964">
    <property type="term" value="F:RNA-directed DNA polymerase activity"/>
    <property type="evidence" value="ECO:0007669"/>
    <property type="project" value="UniProtKB-KW"/>
</dbReference>
<dbReference type="InterPro" id="IPR050951">
    <property type="entry name" value="Retrovirus_Pol_polyprotein"/>
</dbReference>
<dbReference type="Pfam" id="PF00078">
    <property type="entry name" value="RVT_1"/>
    <property type="match status" value="1"/>
</dbReference>
<keyword evidence="7" id="KW-0862">Zinc</keyword>
<organism evidence="10 11">
    <name type="scientific">Tanacetum coccineum</name>
    <dbReference type="NCBI Taxonomy" id="301880"/>
    <lineage>
        <taxon>Eukaryota</taxon>
        <taxon>Viridiplantae</taxon>
        <taxon>Streptophyta</taxon>
        <taxon>Embryophyta</taxon>
        <taxon>Tracheophyta</taxon>
        <taxon>Spermatophyta</taxon>
        <taxon>Magnoliopsida</taxon>
        <taxon>eudicotyledons</taxon>
        <taxon>Gunneridae</taxon>
        <taxon>Pentapetalae</taxon>
        <taxon>asterids</taxon>
        <taxon>campanulids</taxon>
        <taxon>Asterales</taxon>
        <taxon>Asteraceae</taxon>
        <taxon>Asteroideae</taxon>
        <taxon>Anthemideae</taxon>
        <taxon>Anthemidinae</taxon>
        <taxon>Tanacetum</taxon>
    </lineage>
</organism>
<dbReference type="Pfam" id="PF08284">
    <property type="entry name" value="RVP_2"/>
    <property type="match status" value="1"/>
</dbReference>
<dbReference type="PROSITE" id="PS50158">
    <property type="entry name" value="ZF_CCHC"/>
    <property type="match status" value="1"/>
</dbReference>
<feature type="domain" description="CCHC-type" evidence="9">
    <location>
        <begin position="439"/>
        <end position="455"/>
    </location>
</feature>
<evidence type="ECO:0000313" key="10">
    <source>
        <dbReference type="EMBL" id="GJS53913.1"/>
    </source>
</evidence>
<dbReference type="Gene3D" id="4.10.60.10">
    <property type="entry name" value="Zinc finger, CCHC-type"/>
    <property type="match status" value="1"/>
</dbReference>
<keyword evidence="5" id="KW-0378">Hydrolase</keyword>
<evidence type="ECO:0000256" key="2">
    <source>
        <dbReference type="ARBA" id="ARBA00022695"/>
    </source>
</evidence>
<evidence type="ECO:0000256" key="3">
    <source>
        <dbReference type="ARBA" id="ARBA00022722"/>
    </source>
</evidence>
<keyword evidence="7" id="KW-0479">Metal-binding</keyword>
<dbReference type="Proteomes" id="UP001151760">
    <property type="component" value="Unassembled WGS sequence"/>
</dbReference>
<keyword evidence="11" id="KW-1185">Reference proteome</keyword>
<dbReference type="PANTHER" id="PTHR37984:SF5">
    <property type="entry name" value="PROTEIN NYNRIN-LIKE"/>
    <property type="match status" value="1"/>
</dbReference>
<evidence type="ECO:0000256" key="8">
    <source>
        <dbReference type="SAM" id="MobiDB-lite"/>
    </source>
</evidence>
<keyword evidence="6 10" id="KW-0695">RNA-directed DNA polymerase</keyword>
<feature type="compositionally biased region" description="Low complexity" evidence="8">
    <location>
        <begin position="302"/>
        <end position="315"/>
    </location>
</feature>
<feature type="region of interest" description="Disordered" evidence="8">
    <location>
        <begin position="287"/>
        <end position="315"/>
    </location>
</feature>
<dbReference type="SUPFAM" id="SSF56672">
    <property type="entry name" value="DNA/RNA polymerases"/>
    <property type="match status" value="1"/>
</dbReference>
<evidence type="ECO:0000256" key="4">
    <source>
        <dbReference type="ARBA" id="ARBA00022759"/>
    </source>
</evidence>
<name>A0ABQ4WM47_9ASTR</name>
<dbReference type="EMBL" id="BQNB010008759">
    <property type="protein sequence ID" value="GJS53913.1"/>
    <property type="molecule type" value="Genomic_DNA"/>
</dbReference>